<evidence type="ECO:0000256" key="3">
    <source>
        <dbReference type="ARBA" id="ARBA00010609"/>
    </source>
</evidence>
<evidence type="ECO:0000313" key="16">
    <source>
        <dbReference type="Proteomes" id="UP000800092"/>
    </source>
</evidence>
<dbReference type="GO" id="GO:0005507">
    <property type="term" value="F:copper ion binding"/>
    <property type="evidence" value="ECO:0007669"/>
    <property type="project" value="InterPro"/>
</dbReference>
<comment type="cofactor">
    <cofactor evidence="2">
        <name>Cu cation</name>
        <dbReference type="ChEBI" id="CHEBI:23378"/>
    </cofactor>
</comment>
<keyword evidence="5" id="KW-0479">Metal-binding</keyword>
<keyword evidence="16" id="KW-1185">Reference proteome</keyword>
<dbReference type="Pfam" id="PF07732">
    <property type="entry name" value="Cu-oxidase_3"/>
    <property type="match status" value="1"/>
</dbReference>
<dbReference type="Pfam" id="PF00394">
    <property type="entry name" value="Cu-oxidase"/>
    <property type="match status" value="1"/>
</dbReference>
<dbReference type="EC" id="1.10.3.2" evidence="4"/>
<dbReference type="SUPFAM" id="SSF49503">
    <property type="entry name" value="Cupredoxins"/>
    <property type="match status" value="3"/>
</dbReference>
<feature type="signal peptide" evidence="11">
    <location>
        <begin position="1"/>
        <end position="18"/>
    </location>
</feature>
<organism evidence="15 16">
    <name type="scientific">Viridothelium virens</name>
    <name type="common">Speckled blister lichen</name>
    <name type="synonym">Trypethelium virens</name>
    <dbReference type="NCBI Taxonomy" id="1048519"/>
    <lineage>
        <taxon>Eukaryota</taxon>
        <taxon>Fungi</taxon>
        <taxon>Dikarya</taxon>
        <taxon>Ascomycota</taxon>
        <taxon>Pezizomycotina</taxon>
        <taxon>Dothideomycetes</taxon>
        <taxon>Dothideomycetes incertae sedis</taxon>
        <taxon>Trypetheliales</taxon>
        <taxon>Trypetheliaceae</taxon>
        <taxon>Viridothelium</taxon>
    </lineage>
</organism>
<keyword evidence="6" id="KW-0677">Repeat</keyword>
<dbReference type="PANTHER" id="PTHR11709">
    <property type="entry name" value="MULTI-COPPER OXIDASE"/>
    <property type="match status" value="1"/>
</dbReference>
<dbReference type="CDD" id="cd13854">
    <property type="entry name" value="CuRO_1_MaLCC_like"/>
    <property type="match status" value="1"/>
</dbReference>
<dbReference type="Proteomes" id="UP000800092">
    <property type="component" value="Unassembled WGS sequence"/>
</dbReference>
<dbReference type="OrthoDB" id="2121828at2759"/>
<evidence type="ECO:0000259" key="12">
    <source>
        <dbReference type="Pfam" id="PF00394"/>
    </source>
</evidence>
<evidence type="ECO:0000256" key="1">
    <source>
        <dbReference type="ARBA" id="ARBA00000349"/>
    </source>
</evidence>
<sequence length="598" mass="65178">MLGVRFLFYTALVLPALAGPAALPFEVIAGENGELLARQATSTGAAATSTRVPDSACTNGPLTRACWQSGFSIATDFDAKLPPAGKVVEYNLEVTNTTMEIAGVSRMVQLVNNQYPGPTLTANWGDTFVINVKNSLSDNGTSIHWHGLRQLNSCQQDGANGVTECPIAPGQTKQYRIQCTQFGTTWYHSHHSIQYGEGVVGNIVINGPATSNYDVDLGPMALTDWFYDTAFALNYRVMHTGIQAPIPDNGLINGTMKSPDGTKGSYNKVKVQKGKKYRIRFVNTSVNQHLVVTIDGHNMTVIASDFVPIKPFTSQYLALATGQRYDVVVDASQAAANYWIRADTDTACSKNANQGNVKAILSYEGANEADPTTTGITPPMGCADMAVTPYVSNTVPQDQFSSALQYLSMDFNVSQTVKGPLVQWLINGSGIDVDWSRPTLQYVIDSDTNYSDDMNVFEVGETNKWSFWIIQSVQSDPVEVPHPIHLHGHDFYILGSGPGVWNGDSSGLKFVNPPRRDTALLPGKGYLILGFPADNPGAWLMHCHIAWHVGQGFSLQFLERKEDILGTIGDLSSFNSGCDSWKKWWNGPHPYDKDDSGL</sequence>
<feature type="domain" description="Plastocyanin-like" evidence="14">
    <location>
        <begin position="94"/>
        <end position="208"/>
    </location>
</feature>
<evidence type="ECO:0000256" key="2">
    <source>
        <dbReference type="ARBA" id="ARBA00001935"/>
    </source>
</evidence>
<keyword evidence="7" id="KW-0560">Oxidoreductase</keyword>
<feature type="chain" id="PRO_5025331956" description="laccase" evidence="11">
    <location>
        <begin position="19"/>
        <end position="598"/>
    </location>
</feature>
<evidence type="ECO:0000256" key="7">
    <source>
        <dbReference type="ARBA" id="ARBA00023002"/>
    </source>
</evidence>
<reference evidence="15" key="1">
    <citation type="journal article" date="2020" name="Stud. Mycol.">
        <title>101 Dothideomycetes genomes: a test case for predicting lifestyles and emergence of pathogens.</title>
        <authorList>
            <person name="Haridas S."/>
            <person name="Albert R."/>
            <person name="Binder M."/>
            <person name="Bloem J."/>
            <person name="Labutti K."/>
            <person name="Salamov A."/>
            <person name="Andreopoulos B."/>
            <person name="Baker S."/>
            <person name="Barry K."/>
            <person name="Bills G."/>
            <person name="Bluhm B."/>
            <person name="Cannon C."/>
            <person name="Castanera R."/>
            <person name="Culley D."/>
            <person name="Daum C."/>
            <person name="Ezra D."/>
            <person name="Gonzalez J."/>
            <person name="Henrissat B."/>
            <person name="Kuo A."/>
            <person name="Liang C."/>
            <person name="Lipzen A."/>
            <person name="Lutzoni F."/>
            <person name="Magnuson J."/>
            <person name="Mondo S."/>
            <person name="Nolan M."/>
            <person name="Ohm R."/>
            <person name="Pangilinan J."/>
            <person name="Park H.-J."/>
            <person name="Ramirez L."/>
            <person name="Alfaro M."/>
            <person name="Sun H."/>
            <person name="Tritt A."/>
            <person name="Yoshinaga Y."/>
            <person name="Zwiers L.-H."/>
            <person name="Turgeon B."/>
            <person name="Goodwin S."/>
            <person name="Spatafora J."/>
            <person name="Crous P."/>
            <person name="Grigoriev I."/>
        </authorList>
    </citation>
    <scope>NUCLEOTIDE SEQUENCE</scope>
    <source>
        <strain evidence="15">Tuck. ex Michener</strain>
    </source>
</reference>
<comment type="similarity">
    <text evidence="3">Belongs to the multicopper oxidase family.</text>
</comment>
<comment type="catalytic activity">
    <reaction evidence="1">
        <text>4 hydroquinone + O2 = 4 benzosemiquinone + 2 H2O</text>
        <dbReference type="Rhea" id="RHEA:11276"/>
        <dbReference type="ChEBI" id="CHEBI:15377"/>
        <dbReference type="ChEBI" id="CHEBI:15379"/>
        <dbReference type="ChEBI" id="CHEBI:17594"/>
        <dbReference type="ChEBI" id="CHEBI:17977"/>
        <dbReference type="EC" id="1.10.3.2"/>
    </reaction>
</comment>
<keyword evidence="11" id="KW-0732">Signal</keyword>
<evidence type="ECO:0000259" key="14">
    <source>
        <dbReference type="Pfam" id="PF07732"/>
    </source>
</evidence>
<dbReference type="InterPro" id="IPR045087">
    <property type="entry name" value="Cu-oxidase_fam"/>
</dbReference>
<evidence type="ECO:0000256" key="5">
    <source>
        <dbReference type="ARBA" id="ARBA00022723"/>
    </source>
</evidence>
<dbReference type="FunFam" id="2.60.40.420:FF:000038">
    <property type="entry name" value="Extracellular dihydrogeodin oxidase/laccase"/>
    <property type="match status" value="1"/>
</dbReference>
<evidence type="ECO:0000259" key="13">
    <source>
        <dbReference type="Pfam" id="PF07731"/>
    </source>
</evidence>
<dbReference type="AlphaFoldDB" id="A0A6A6H8H7"/>
<protein>
    <recommendedName>
        <fullName evidence="4">laccase</fullName>
        <ecNumber evidence="4">1.10.3.2</ecNumber>
    </recommendedName>
</protein>
<feature type="domain" description="Plastocyanin-like" evidence="12">
    <location>
        <begin position="220"/>
        <end position="366"/>
    </location>
</feature>
<evidence type="ECO:0000256" key="6">
    <source>
        <dbReference type="ARBA" id="ARBA00022737"/>
    </source>
</evidence>
<dbReference type="CDD" id="cd13901">
    <property type="entry name" value="CuRO_3_MaLCC_like"/>
    <property type="match status" value="1"/>
</dbReference>
<accession>A0A6A6H8H7</accession>
<keyword evidence="9" id="KW-0325">Glycoprotein</keyword>
<dbReference type="CDD" id="cd13880">
    <property type="entry name" value="CuRO_2_MaLCC_like"/>
    <property type="match status" value="1"/>
</dbReference>
<evidence type="ECO:0000256" key="9">
    <source>
        <dbReference type="ARBA" id="ARBA00023180"/>
    </source>
</evidence>
<evidence type="ECO:0000256" key="11">
    <source>
        <dbReference type="SAM" id="SignalP"/>
    </source>
</evidence>
<dbReference type="Gene3D" id="2.60.40.420">
    <property type="entry name" value="Cupredoxins - blue copper proteins"/>
    <property type="match status" value="3"/>
</dbReference>
<feature type="domain" description="Plastocyanin-like" evidence="13">
    <location>
        <begin position="434"/>
        <end position="562"/>
    </location>
</feature>
<proteinExistence type="inferred from homology"/>
<dbReference type="EMBL" id="ML991801">
    <property type="protein sequence ID" value="KAF2234111.1"/>
    <property type="molecule type" value="Genomic_DNA"/>
</dbReference>
<dbReference type="InterPro" id="IPR008972">
    <property type="entry name" value="Cupredoxin"/>
</dbReference>
<keyword evidence="8" id="KW-0186">Copper</keyword>
<evidence type="ECO:0000256" key="8">
    <source>
        <dbReference type="ARBA" id="ARBA00023008"/>
    </source>
</evidence>
<evidence type="ECO:0000256" key="10">
    <source>
        <dbReference type="ARBA" id="ARBA00023185"/>
    </source>
</evidence>
<dbReference type="FunFam" id="2.60.40.420:FF:000021">
    <property type="entry name" value="Extracellular dihydrogeodin oxidase/laccase"/>
    <property type="match status" value="1"/>
</dbReference>
<gene>
    <name evidence="15" type="ORF">EV356DRAFT_447160</name>
</gene>
<dbReference type="InterPro" id="IPR011706">
    <property type="entry name" value="Cu-oxidase_C"/>
</dbReference>
<name>A0A6A6H8H7_VIRVR</name>
<dbReference type="InterPro" id="IPR011707">
    <property type="entry name" value="Cu-oxidase-like_N"/>
</dbReference>
<dbReference type="GO" id="GO:0046274">
    <property type="term" value="P:lignin catabolic process"/>
    <property type="evidence" value="ECO:0007669"/>
    <property type="project" value="UniProtKB-KW"/>
</dbReference>
<dbReference type="PANTHER" id="PTHR11709:SF87">
    <property type="entry name" value="LACCASE"/>
    <property type="match status" value="1"/>
</dbReference>
<keyword evidence="10" id="KW-0439">Lignin degradation</keyword>
<evidence type="ECO:0000313" key="15">
    <source>
        <dbReference type="EMBL" id="KAF2234111.1"/>
    </source>
</evidence>
<dbReference type="InterPro" id="IPR001117">
    <property type="entry name" value="Cu-oxidase_2nd"/>
</dbReference>
<dbReference type="GO" id="GO:0052716">
    <property type="term" value="F:hydroquinone:oxygen oxidoreductase activity"/>
    <property type="evidence" value="ECO:0007669"/>
    <property type="project" value="UniProtKB-EC"/>
</dbReference>
<evidence type="ECO:0000256" key="4">
    <source>
        <dbReference type="ARBA" id="ARBA00012297"/>
    </source>
</evidence>
<dbReference type="Pfam" id="PF07731">
    <property type="entry name" value="Cu-oxidase_2"/>
    <property type="match status" value="1"/>
</dbReference>